<accession>A1ZT05</accession>
<keyword evidence="2" id="KW-1185">Reference proteome</keyword>
<name>A1ZT05_MICM2</name>
<organism evidence="1 2">
    <name type="scientific">Microscilla marina ATCC 23134</name>
    <dbReference type="NCBI Taxonomy" id="313606"/>
    <lineage>
        <taxon>Bacteria</taxon>
        <taxon>Pseudomonadati</taxon>
        <taxon>Bacteroidota</taxon>
        <taxon>Cytophagia</taxon>
        <taxon>Cytophagales</taxon>
        <taxon>Microscillaceae</taxon>
        <taxon>Microscilla</taxon>
    </lineage>
</organism>
<dbReference type="Proteomes" id="UP000004095">
    <property type="component" value="Unassembled WGS sequence"/>
</dbReference>
<feature type="non-terminal residue" evidence="1">
    <location>
        <position position="1"/>
    </location>
</feature>
<dbReference type="EMBL" id="AAWS01000034">
    <property type="protein sequence ID" value="EAY26395.1"/>
    <property type="molecule type" value="Genomic_DNA"/>
</dbReference>
<reference evidence="1 2" key="1">
    <citation type="submission" date="2007-01" db="EMBL/GenBank/DDBJ databases">
        <authorList>
            <person name="Haygood M."/>
            <person name="Podell S."/>
            <person name="Anderson C."/>
            <person name="Hopkinson B."/>
            <person name="Roe K."/>
            <person name="Barbeau K."/>
            <person name="Gaasterland T."/>
            <person name="Ferriera S."/>
            <person name="Johnson J."/>
            <person name="Kravitz S."/>
            <person name="Beeson K."/>
            <person name="Sutton G."/>
            <person name="Rogers Y.-H."/>
            <person name="Friedman R."/>
            <person name="Frazier M."/>
            <person name="Venter J.C."/>
        </authorList>
    </citation>
    <scope>NUCLEOTIDE SEQUENCE [LARGE SCALE GENOMIC DNA]</scope>
    <source>
        <strain evidence="1 2">ATCC 23134</strain>
    </source>
</reference>
<proteinExistence type="predicted"/>
<sequence length="38" mass="4331">HIFPHYLTVAVYSGEYLPGIFTHLIVVQNNTKVLVAIY</sequence>
<evidence type="ECO:0000313" key="2">
    <source>
        <dbReference type="Proteomes" id="UP000004095"/>
    </source>
</evidence>
<comment type="caution">
    <text evidence="1">The sequence shown here is derived from an EMBL/GenBank/DDBJ whole genome shotgun (WGS) entry which is preliminary data.</text>
</comment>
<dbReference type="AlphaFoldDB" id="A1ZT05"/>
<protein>
    <submittedName>
        <fullName evidence="1">Uncharacterized protein</fullName>
    </submittedName>
</protein>
<evidence type="ECO:0000313" key="1">
    <source>
        <dbReference type="EMBL" id="EAY26395.1"/>
    </source>
</evidence>
<gene>
    <name evidence="1" type="ORF">M23134_06988</name>
</gene>